<evidence type="ECO:0000313" key="3">
    <source>
        <dbReference type="EMBL" id="ORD98005.1"/>
    </source>
</evidence>
<keyword evidence="4" id="KW-1185">Reference proteome</keyword>
<dbReference type="VEuPathDB" id="MicrosporidiaDB:A0H76_2429"/>
<dbReference type="EMBL" id="LVKB01000004">
    <property type="protein sequence ID" value="ORD98005.1"/>
    <property type="molecule type" value="Genomic_DNA"/>
</dbReference>
<accession>A0A1X0QEA6</accession>
<dbReference type="Proteomes" id="UP000192356">
    <property type="component" value="Unassembled WGS sequence"/>
</dbReference>
<sequence>MSDFLCCCNFILFGCNHKIGRIEKPHDKPPEQEKFSCPNCLKITKAVYFAKYPLFECCFIPLCYTCGIPSYYMGCENCQFEIDINKFIKCSICSCLIIKNSKFCNECGSRIIEKRPITTQTSNFNKDHNKQEVNKSTEKQFKTPQGI</sequence>
<feature type="region of interest" description="Disordered" evidence="1">
    <location>
        <begin position="122"/>
        <end position="147"/>
    </location>
</feature>
<evidence type="ECO:0000256" key="1">
    <source>
        <dbReference type="SAM" id="MobiDB-lite"/>
    </source>
</evidence>
<comment type="caution">
    <text evidence="3">The sequence shown here is derived from an EMBL/GenBank/DDBJ whole genome shotgun (WGS) entry which is preliminary data.</text>
</comment>
<feature type="compositionally biased region" description="Basic and acidic residues" evidence="1">
    <location>
        <begin position="125"/>
        <end position="141"/>
    </location>
</feature>
<feature type="domain" description="Zinc-ribbon 15" evidence="2">
    <location>
        <begin position="36"/>
        <end position="108"/>
    </location>
</feature>
<evidence type="ECO:0000313" key="4">
    <source>
        <dbReference type="Proteomes" id="UP000192356"/>
    </source>
</evidence>
<proteinExistence type="predicted"/>
<organism evidence="3 4">
    <name type="scientific">Hepatospora eriocheir</name>
    <dbReference type="NCBI Taxonomy" id="1081669"/>
    <lineage>
        <taxon>Eukaryota</taxon>
        <taxon>Fungi</taxon>
        <taxon>Fungi incertae sedis</taxon>
        <taxon>Microsporidia</taxon>
        <taxon>Hepatosporidae</taxon>
        <taxon>Hepatospora</taxon>
    </lineage>
</organism>
<gene>
    <name evidence="3" type="ORF">HERIO_185</name>
</gene>
<dbReference type="Pfam" id="PF17032">
    <property type="entry name" value="Zn_ribbon_15"/>
    <property type="match status" value="1"/>
</dbReference>
<evidence type="ECO:0000259" key="2">
    <source>
        <dbReference type="Pfam" id="PF17032"/>
    </source>
</evidence>
<dbReference type="InterPro" id="IPR031493">
    <property type="entry name" value="Zinc_ribbon_15"/>
</dbReference>
<reference evidence="3 4" key="1">
    <citation type="journal article" date="2017" name="Environ. Microbiol.">
        <title>Decay of the glycolytic pathway and adaptation to intranuclear parasitism within Enterocytozoonidae microsporidia.</title>
        <authorList>
            <person name="Wiredu Boakye D."/>
            <person name="Jaroenlak P."/>
            <person name="Prachumwat A."/>
            <person name="Williams T.A."/>
            <person name="Bateman K.S."/>
            <person name="Itsathitphaisarn O."/>
            <person name="Sritunyalucksana K."/>
            <person name="Paszkiewicz K.H."/>
            <person name="Moore K.A."/>
            <person name="Stentiford G.D."/>
            <person name="Williams B.A."/>
        </authorList>
    </citation>
    <scope>NUCLEOTIDE SEQUENCE [LARGE SCALE GENOMIC DNA]</scope>
    <source>
        <strain evidence="3 4">GB1</strain>
    </source>
</reference>
<dbReference type="VEuPathDB" id="MicrosporidiaDB:HERIO_185"/>
<protein>
    <recommendedName>
        <fullName evidence="2">Zinc-ribbon 15 domain-containing protein</fullName>
    </recommendedName>
</protein>
<dbReference type="AlphaFoldDB" id="A0A1X0QEA6"/>
<name>A0A1X0QEA6_9MICR</name>